<dbReference type="AlphaFoldDB" id="A1RWJ5"/>
<proteinExistence type="predicted"/>
<dbReference type="Pfam" id="PF01882">
    <property type="entry name" value="DUF58"/>
    <property type="match status" value="1"/>
</dbReference>
<protein>
    <recommendedName>
        <fullName evidence="1">DUF58 domain-containing protein</fullName>
    </recommendedName>
</protein>
<dbReference type="eggNOG" id="arCOG02742">
    <property type="taxonomic scope" value="Archaea"/>
</dbReference>
<dbReference type="EMBL" id="CP000505">
    <property type="protein sequence ID" value="ABL77575.1"/>
    <property type="molecule type" value="Genomic_DNA"/>
</dbReference>
<dbReference type="PANTHER" id="PTHR33608">
    <property type="entry name" value="BLL2464 PROTEIN"/>
    <property type="match status" value="1"/>
</dbReference>
<dbReference type="GeneID" id="4601420"/>
<dbReference type="HOGENOM" id="CLU_052321_2_0_2"/>
<dbReference type="OrthoDB" id="31512at2157"/>
<dbReference type="KEGG" id="tpe:Tpen_0165"/>
<evidence type="ECO:0000259" key="1">
    <source>
        <dbReference type="Pfam" id="PF01882"/>
    </source>
</evidence>
<dbReference type="STRING" id="368408.Tpen_0165"/>
<sequence length="410" mass="45731">MTVKAVATIAGSAATLLVAVLAQRWFVALFSVPLLLPLFASLLYVHPSEKHIVAERVVPRSNFVAGDTVRVEISVRNVSNRSVVLEVREKLGEGLRLVGGDTVMLSVLKPHQEKRFTYYVTADRRGHYDLGPLEVYSLDPFLFTRVKVKEYGAERLTFFPKIRRIDYIPMPAARTTLLPGEAMSNAPGEGFEFMEVGEARGSGLRRINWKATAKTGRPMVNVYLGERSAECLIVLDVPSSRLLGRALTEVLVDKMVEYTGSLAYYLTRRGNRVSLLVVGHYRDWVKPGFGKRHFLRILHSLADVKSLETKTLVDYSEVFSRVAPFLAKSRSLVFIVSTFTEKAAFEILGEAERSGYVVRLVAINPFNSVAEHCEKDKLEPLKLLSDAWEYGLPRVLSRGSPRTKLLSGGG</sequence>
<keyword evidence="3" id="KW-1185">Reference proteome</keyword>
<dbReference type="InterPro" id="IPR002881">
    <property type="entry name" value="DUF58"/>
</dbReference>
<evidence type="ECO:0000313" key="3">
    <source>
        <dbReference type="Proteomes" id="UP000000641"/>
    </source>
</evidence>
<dbReference type="PANTHER" id="PTHR33608:SF6">
    <property type="entry name" value="BLL2464 PROTEIN"/>
    <property type="match status" value="1"/>
</dbReference>
<dbReference type="RefSeq" id="WP_011751840.1">
    <property type="nucleotide sequence ID" value="NC_008698.1"/>
</dbReference>
<reference evidence="3" key="1">
    <citation type="journal article" date="2008" name="J. Bacteriol.">
        <title>Genome sequence of Thermofilum pendens reveals an exceptional loss of biosynthetic pathways without genome reduction.</title>
        <authorList>
            <person name="Anderson I."/>
            <person name="Rodriguez J."/>
            <person name="Susanti D."/>
            <person name="Porat I."/>
            <person name="Reich C."/>
            <person name="Ulrich L.E."/>
            <person name="Elkins J.G."/>
            <person name="Mavromatis K."/>
            <person name="Lykidis A."/>
            <person name="Kim E."/>
            <person name="Thompson L.S."/>
            <person name="Nolan M."/>
            <person name="Land M."/>
            <person name="Copeland A."/>
            <person name="Lapidus A."/>
            <person name="Lucas S."/>
            <person name="Detter C."/>
            <person name="Zhulin I.B."/>
            <person name="Olsen G.J."/>
            <person name="Whitman W."/>
            <person name="Mukhopadhyay B."/>
            <person name="Bristow J."/>
            <person name="Kyrpides N."/>
        </authorList>
    </citation>
    <scope>NUCLEOTIDE SEQUENCE [LARGE SCALE GENOMIC DNA]</scope>
    <source>
        <strain evidence="3">DSM 2475 / Hrk 5</strain>
    </source>
</reference>
<feature type="domain" description="DUF58" evidence="1">
    <location>
        <begin position="201"/>
        <end position="347"/>
    </location>
</feature>
<organism evidence="2 3">
    <name type="scientific">Thermofilum pendens (strain DSM 2475 / Hrk 5)</name>
    <dbReference type="NCBI Taxonomy" id="368408"/>
    <lineage>
        <taxon>Archaea</taxon>
        <taxon>Thermoproteota</taxon>
        <taxon>Thermoprotei</taxon>
        <taxon>Thermofilales</taxon>
        <taxon>Thermofilaceae</taxon>
        <taxon>Thermofilum</taxon>
    </lineage>
</organism>
<name>A1RWJ5_THEPD</name>
<evidence type="ECO:0000313" key="2">
    <source>
        <dbReference type="EMBL" id="ABL77575.1"/>
    </source>
</evidence>
<gene>
    <name evidence="2" type="ordered locus">Tpen_0165</name>
</gene>
<dbReference type="Proteomes" id="UP000000641">
    <property type="component" value="Chromosome"/>
</dbReference>
<accession>A1RWJ5</accession>
<dbReference type="EnsemblBacteria" id="ABL77575">
    <property type="protein sequence ID" value="ABL77575"/>
    <property type="gene ID" value="Tpen_0165"/>
</dbReference>